<protein>
    <submittedName>
        <fullName evidence="2">RNA-binding protein</fullName>
    </submittedName>
</protein>
<dbReference type="Pfam" id="PF00575">
    <property type="entry name" value="S1"/>
    <property type="match status" value="1"/>
</dbReference>
<dbReference type="GO" id="GO:0003676">
    <property type="term" value="F:nucleic acid binding"/>
    <property type="evidence" value="ECO:0007669"/>
    <property type="project" value="InterPro"/>
</dbReference>
<dbReference type="SMART" id="SM00316">
    <property type="entry name" value="S1"/>
    <property type="match status" value="1"/>
</dbReference>
<dbReference type="Gene3D" id="2.40.50.140">
    <property type="entry name" value="Nucleic acid-binding proteins"/>
    <property type="match status" value="1"/>
</dbReference>
<dbReference type="PROSITE" id="PS50126">
    <property type="entry name" value="S1"/>
    <property type="match status" value="1"/>
</dbReference>
<evidence type="ECO:0000313" key="2">
    <source>
        <dbReference type="EMBL" id="TCG10911.1"/>
    </source>
</evidence>
<evidence type="ECO:0000313" key="3">
    <source>
        <dbReference type="Proteomes" id="UP000294192"/>
    </source>
</evidence>
<dbReference type="OrthoDB" id="398924at2"/>
<dbReference type="InterPro" id="IPR012340">
    <property type="entry name" value="NA-bd_OB-fold"/>
</dbReference>
<dbReference type="AlphaFoldDB" id="A0A4R0XVG4"/>
<comment type="caution">
    <text evidence="2">The sequence shown here is derived from an EMBL/GenBank/DDBJ whole genome shotgun (WGS) entry which is preliminary data.</text>
</comment>
<sequence>MVYKVKDIVIGEVIYVGKAHFIVALKNEWRGLVHITEISDYYVSNIKYFVEKGDKIPLKVIGVNEEEKRIKLSYKSIMPRFQKDPFNYTLESTRGGFDGLTAMLNERLKYD</sequence>
<gene>
    <name evidence="2" type="ORF">C4B24_03565</name>
</gene>
<organism evidence="2 3">
    <name type="scientific">Mycoplasma marinum</name>
    <dbReference type="NCBI Taxonomy" id="1937190"/>
    <lineage>
        <taxon>Bacteria</taxon>
        <taxon>Bacillati</taxon>
        <taxon>Mycoplasmatota</taxon>
        <taxon>Mollicutes</taxon>
        <taxon>Mycoplasmataceae</taxon>
        <taxon>Mycoplasma</taxon>
    </lineage>
</organism>
<evidence type="ECO:0000259" key="1">
    <source>
        <dbReference type="PROSITE" id="PS50126"/>
    </source>
</evidence>
<dbReference type="EMBL" id="PSZO01000018">
    <property type="protein sequence ID" value="TCG10911.1"/>
    <property type="molecule type" value="Genomic_DNA"/>
</dbReference>
<accession>A0A4R0XVG4</accession>
<name>A0A4R0XVG4_9MOLU</name>
<feature type="domain" description="S1 motif" evidence="1">
    <location>
        <begin position="6"/>
        <end position="75"/>
    </location>
</feature>
<keyword evidence="3" id="KW-1185">Reference proteome</keyword>
<reference evidence="2 3" key="1">
    <citation type="submission" date="2018-02" db="EMBL/GenBank/DDBJ databases">
        <title>Mycoplasma marinum and Mycoplasma todarodis sp. nov., moderately halophilic and psychrotolerant mycoplasmas isolated from cephalopods.</title>
        <authorList>
            <person name="Viver T."/>
        </authorList>
    </citation>
    <scope>NUCLEOTIDE SEQUENCE [LARGE SCALE GENOMIC DNA]</scope>
    <source>
        <strain evidence="2 3">PE</strain>
    </source>
</reference>
<dbReference type="Proteomes" id="UP000294192">
    <property type="component" value="Unassembled WGS sequence"/>
</dbReference>
<proteinExistence type="predicted"/>
<dbReference type="InterPro" id="IPR003029">
    <property type="entry name" value="S1_domain"/>
</dbReference>
<dbReference type="CDD" id="cd00164">
    <property type="entry name" value="S1_like"/>
    <property type="match status" value="1"/>
</dbReference>
<dbReference type="SUPFAM" id="SSF50249">
    <property type="entry name" value="Nucleic acid-binding proteins"/>
    <property type="match status" value="1"/>
</dbReference>